<dbReference type="Pfam" id="PF26368">
    <property type="entry name" value="OMP10"/>
    <property type="match status" value="1"/>
</dbReference>
<reference evidence="9 10" key="1">
    <citation type="journal article" date="2010" name="J. Bacteriol.">
        <title>Genome sequence of Fulvimarina pelagi HTCC2506T, a Mn(II)-oxidizing alphaproteobacterium possessing an aerobic anoxygenic photosynthetic gene cluster and Xanthorhodopsin.</title>
        <authorList>
            <person name="Kang I."/>
            <person name="Oh H.M."/>
            <person name="Lim S.I."/>
            <person name="Ferriera S."/>
            <person name="Giovannoni S.J."/>
            <person name="Cho J.C."/>
        </authorList>
    </citation>
    <scope>NUCLEOTIDE SEQUENCE [LARGE SCALE GENOMIC DNA]</scope>
    <source>
        <strain evidence="9 10">HTCC2506</strain>
    </source>
</reference>
<evidence type="ECO:0000256" key="8">
    <source>
        <dbReference type="SAM" id="SignalP"/>
    </source>
</evidence>
<protein>
    <submittedName>
        <fullName evidence="9">Lipoprotein Omp10</fullName>
    </submittedName>
</protein>
<evidence type="ECO:0000256" key="2">
    <source>
        <dbReference type="ARBA" id="ARBA00022729"/>
    </source>
</evidence>
<comment type="caution">
    <text evidence="9">The sequence shown here is derived from an EMBL/GenBank/DDBJ whole genome shotgun (WGS) entry which is preliminary data.</text>
</comment>
<keyword evidence="4" id="KW-0564">Palmitate</keyword>
<evidence type="ECO:0000256" key="7">
    <source>
        <dbReference type="ARBA" id="ARBA00044505"/>
    </source>
</evidence>
<name>Q0G0T2_9HYPH</name>
<evidence type="ECO:0000256" key="4">
    <source>
        <dbReference type="ARBA" id="ARBA00023139"/>
    </source>
</evidence>
<comment type="similarity">
    <text evidence="7">Belongs to the rhizobiaceae omp10 lipoprotein family.</text>
</comment>
<sequence>MRRIALSAALVSTLFVTACQLGGQEDLGPRGPQGIEGLWNSVGGSVNYTASFNSGRFTSTEQGTGAVLAQGTYSNLGPGQISIVYSPTTRDTQVAANCNQTAVNTLSCATSSGNRFQLQRA</sequence>
<gene>
    <name evidence="9" type="ORF">FP2506_18504</name>
</gene>
<evidence type="ECO:0000256" key="6">
    <source>
        <dbReference type="ARBA" id="ARBA00023288"/>
    </source>
</evidence>
<dbReference type="HOGENOM" id="CLU_2034674_0_0_5"/>
<dbReference type="InterPro" id="IPR049857">
    <property type="entry name" value="Omp10-like"/>
</dbReference>
<dbReference type="STRING" id="217511.GCA_001463845_01982"/>
<feature type="signal peptide" evidence="8">
    <location>
        <begin position="1"/>
        <end position="18"/>
    </location>
</feature>
<keyword evidence="5" id="KW-0998">Cell outer membrane</keyword>
<keyword evidence="3" id="KW-0472">Membrane</keyword>
<dbReference type="RefSeq" id="WP_007068815.1">
    <property type="nucleotide sequence ID" value="NZ_DS022272.1"/>
</dbReference>
<evidence type="ECO:0000313" key="9">
    <source>
        <dbReference type="EMBL" id="EAU40907.1"/>
    </source>
</evidence>
<evidence type="ECO:0000256" key="5">
    <source>
        <dbReference type="ARBA" id="ARBA00023237"/>
    </source>
</evidence>
<proteinExistence type="inferred from homology"/>
<feature type="chain" id="PRO_5004172216" evidence="8">
    <location>
        <begin position="19"/>
        <end position="121"/>
    </location>
</feature>
<keyword evidence="10" id="KW-1185">Reference proteome</keyword>
<organism evidence="9 10">
    <name type="scientific">Fulvimarina pelagi HTCC2506</name>
    <dbReference type="NCBI Taxonomy" id="314231"/>
    <lineage>
        <taxon>Bacteria</taxon>
        <taxon>Pseudomonadati</taxon>
        <taxon>Pseudomonadota</taxon>
        <taxon>Alphaproteobacteria</taxon>
        <taxon>Hyphomicrobiales</taxon>
        <taxon>Aurantimonadaceae</taxon>
        <taxon>Fulvimarina</taxon>
    </lineage>
</organism>
<dbReference type="AlphaFoldDB" id="Q0G0T2"/>
<comment type="subcellular location">
    <subcellularLocation>
        <location evidence="1">Cell outer membrane</location>
        <topology evidence="1">Lipid-anchor</topology>
    </subcellularLocation>
</comment>
<dbReference type="EMBL" id="AATP01000005">
    <property type="protein sequence ID" value="EAU40907.1"/>
    <property type="molecule type" value="Genomic_DNA"/>
</dbReference>
<evidence type="ECO:0000256" key="3">
    <source>
        <dbReference type="ARBA" id="ARBA00023136"/>
    </source>
</evidence>
<keyword evidence="2 8" id="KW-0732">Signal</keyword>
<evidence type="ECO:0000313" key="10">
    <source>
        <dbReference type="Proteomes" id="UP000004310"/>
    </source>
</evidence>
<keyword evidence="6 9" id="KW-0449">Lipoprotein</keyword>
<dbReference type="Proteomes" id="UP000004310">
    <property type="component" value="Unassembled WGS sequence"/>
</dbReference>
<dbReference type="PROSITE" id="PS51257">
    <property type="entry name" value="PROKAR_LIPOPROTEIN"/>
    <property type="match status" value="1"/>
</dbReference>
<evidence type="ECO:0000256" key="1">
    <source>
        <dbReference type="ARBA" id="ARBA00004459"/>
    </source>
</evidence>
<accession>Q0G0T2</accession>